<comment type="subcellular location">
    <subcellularLocation>
        <location evidence="1">Secreted</location>
    </subcellularLocation>
</comment>
<comment type="caution">
    <text evidence="3">The sequence shown here is derived from an EMBL/GenBank/DDBJ whole genome shotgun (WGS) entry which is preliminary data.</text>
</comment>
<keyword evidence="4" id="KW-1185">Reference proteome</keyword>
<dbReference type="InterPro" id="IPR011049">
    <property type="entry name" value="Serralysin-like_metalloprot_C"/>
</dbReference>
<evidence type="ECO:0000313" key="3">
    <source>
        <dbReference type="EMBL" id="NBN64926.1"/>
    </source>
</evidence>
<gene>
    <name evidence="3" type="ORF">GWI71_14635</name>
</gene>
<dbReference type="InterPro" id="IPR050557">
    <property type="entry name" value="RTX_toxin/Mannuronan_C5-epim"/>
</dbReference>
<proteinExistence type="predicted"/>
<evidence type="ECO:0008006" key="5">
    <source>
        <dbReference type="Google" id="ProtNLM"/>
    </source>
</evidence>
<dbReference type="PANTHER" id="PTHR38340">
    <property type="entry name" value="S-LAYER PROTEIN"/>
    <property type="match status" value="1"/>
</dbReference>
<keyword evidence="2" id="KW-0964">Secreted</keyword>
<protein>
    <recommendedName>
        <fullName evidence="5">Hemolysin-type calcium-binding repeat-containing protein</fullName>
    </recommendedName>
</protein>
<dbReference type="InterPro" id="IPR001343">
    <property type="entry name" value="Hemolysn_Ca-bd"/>
</dbReference>
<dbReference type="RefSeq" id="WP_161676858.1">
    <property type="nucleotide sequence ID" value="NZ_JAABLP010000003.1"/>
</dbReference>
<evidence type="ECO:0000313" key="4">
    <source>
        <dbReference type="Proteomes" id="UP000541347"/>
    </source>
</evidence>
<dbReference type="Proteomes" id="UP000541347">
    <property type="component" value="Unassembled WGS sequence"/>
</dbReference>
<dbReference type="InterPro" id="IPR018511">
    <property type="entry name" value="Hemolysin-typ_Ca-bd_CS"/>
</dbReference>
<dbReference type="PRINTS" id="PR00313">
    <property type="entry name" value="CABNDNGRPT"/>
</dbReference>
<organism evidence="3 4">
    <name type="scientific">Pannonibacter tanglangensis</name>
    <dbReference type="NCBI Taxonomy" id="2750084"/>
    <lineage>
        <taxon>Bacteria</taxon>
        <taxon>Pseudomonadati</taxon>
        <taxon>Pseudomonadota</taxon>
        <taxon>Alphaproteobacteria</taxon>
        <taxon>Hyphomicrobiales</taxon>
        <taxon>Stappiaceae</taxon>
        <taxon>Pannonibacter</taxon>
    </lineage>
</organism>
<reference evidence="3 4" key="1">
    <citation type="submission" date="2020-01" db="EMBL/GenBank/DDBJ databases">
        <authorList>
            <person name="Peng S.Y."/>
            <person name="Li J."/>
            <person name="Wang M."/>
            <person name="Wang L."/>
            <person name="Wang C.Q."/>
            <person name="Wang J.R."/>
        </authorList>
    </citation>
    <scope>NUCLEOTIDE SEQUENCE [LARGE SCALE GENOMIC DNA]</scope>
    <source>
        <strain evidence="3 4">XCT-34</strain>
    </source>
</reference>
<sequence length="304" mass="31232">MSPFVPLGPISNQIPDLIPGSIVIVHEDALRDGFENLTFNADTYRSQQAFEVNGQVFEFSRDLFVNGRGGNDTITTSAGDDVVYGGSGADTITTGKGNDTLVGGSGHDRLLAGDGQDLLEGGSGDDLLDGGAGDDRLSAGSGNDILKAGSGNDALFAGSGNDTLEGGAGTDFLSGEAGLDTLTGGQGSDSFVVAFGTGLDTITDFTRGQDRLYLDHSVTSQLARQPFSVEFDIAGSLVTLRSDIGLYSGGRSDGRAELVFDVTTGKLFLDADGMQGSGAAVELVQLVGVTQLTAADFIYAYQAV</sequence>
<dbReference type="SUPFAM" id="SSF51120">
    <property type="entry name" value="beta-Roll"/>
    <property type="match status" value="1"/>
</dbReference>
<evidence type="ECO:0000256" key="1">
    <source>
        <dbReference type="ARBA" id="ARBA00004613"/>
    </source>
</evidence>
<evidence type="ECO:0000256" key="2">
    <source>
        <dbReference type="ARBA" id="ARBA00022525"/>
    </source>
</evidence>
<dbReference type="Pfam" id="PF00353">
    <property type="entry name" value="HemolysinCabind"/>
    <property type="match status" value="3"/>
</dbReference>
<dbReference type="EMBL" id="JAABLP010000003">
    <property type="protein sequence ID" value="NBN64926.1"/>
    <property type="molecule type" value="Genomic_DNA"/>
</dbReference>
<dbReference type="PROSITE" id="PS00330">
    <property type="entry name" value="HEMOLYSIN_CALCIUM"/>
    <property type="match status" value="3"/>
</dbReference>
<accession>A0ABW9ZMW4</accession>
<name>A0ABW9ZMW4_9HYPH</name>
<dbReference type="PANTHER" id="PTHR38340:SF1">
    <property type="entry name" value="S-LAYER PROTEIN"/>
    <property type="match status" value="1"/>
</dbReference>
<dbReference type="Gene3D" id="2.150.10.10">
    <property type="entry name" value="Serralysin-like metalloprotease, C-terminal"/>
    <property type="match status" value="3"/>
</dbReference>